<comment type="caution">
    <text evidence="1">The sequence shown here is derived from an EMBL/GenBank/DDBJ whole genome shotgun (WGS) entry which is preliminary data.</text>
</comment>
<name>A0AAD3Y3U2_NEPGR</name>
<accession>A0AAD3Y3U2</accession>
<evidence type="ECO:0000313" key="1">
    <source>
        <dbReference type="EMBL" id="GMH26475.1"/>
    </source>
</evidence>
<organism evidence="1 2">
    <name type="scientific">Nepenthes gracilis</name>
    <name type="common">Slender pitcher plant</name>
    <dbReference type="NCBI Taxonomy" id="150966"/>
    <lineage>
        <taxon>Eukaryota</taxon>
        <taxon>Viridiplantae</taxon>
        <taxon>Streptophyta</taxon>
        <taxon>Embryophyta</taxon>
        <taxon>Tracheophyta</taxon>
        <taxon>Spermatophyta</taxon>
        <taxon>Magnoliopsida</taxon>
        <taxon>eudicotyledons</taxon>
        <taxon>Gunneridae</taxon>
        <taxon>Pentapetalae</taxon>
        <taxon>Caryophyllales</taxon>
        <taxon>Nepenthaceae</taxon>
        <taxon>Nepenthes</taxon>
    </lineage>
</organism>
<protein>
    <submittedName>
        <fullName evidence="1">Uncharacterized protein</fullName>
    </submittedName>
</protein>
<proteinExistence type="predicted"/>
<keyword evidence="2" id="KW-1185">Reference proteome</keyword>
<gene>
    <name evidence="1" type="ORF">Nepgr_028318</name>
</gene>
<evidence type="ECO:0000313" key="2">
    <source>
        <dbReference type="Proteomes" id="UP001279734"/>
    </source>
</evidence>
<reference evidence="1" key="1">
    <citation type="submission" date="2023-05" db="EMBL/GenBank/DDBJ databases">
        <title>Nepenthes gracilis genome sequencing.</title>
        <authorList>
            <person name="Fukushima K."/>
        </authorList>
    </citation>
    <scope>NUCLEOTIDE SEQUENCE</scope>
    <source>
        <strain evidence="1">SING2019-196</strain>
    </source>
</reference>
<sequence length="129" mass="13491">MYQMVAAEHISTGVTDLNPTGKPHNHQHSCDCSQFILILPKTANHPATTGAATLAEPPISDKLHTGNPEQYHQSKAGTATASGFRKLLGAPSSLVARCGSSVRVGSCGLSSADPFDGNWESCLVHSVPL</sequence>
<dbReference type="Proteomes" id="UP001279734">
    <property type="component" value="Unassembled WGS sequence"/>
</dbReference>
<dbReference type="AlphaFoldDB" id="A0AAD3Y3U2"/>
<dbReference type="EMBL" id="BSYO01000031">
    <property type="protein sequence ID" value="GMH26475.1"/>
    <property type="molecule type" value="Genomic_DNA"/>
</dbReference>